<feature type="region of interest" description="Disordered" evidence="1">
    <location>
        <begin position="110"/>
        <end position="131"/>
    </location>
</feature>
<feature type="region of interest" description="Disordered" evidence="1">
    <location>
        <begin position="1"/>
        <end position="23"/>
    </location>
</feature>
<dbReference type="GeneID" id="39574935"/>
<sequence>MPFPAGGYAGEGGVSAKRPRAKTLSESQWEPYRRIIEELHRSGYTLNHIKHEMRHKHNFAPTHRQYVHRLKKWGLKRYNADREITWSPGPFGDGDNEEVALYLDSLAPLSGPESASKSSSSPSDDRITSECDSDQSEISRLYLPSPVSLGPQAHLHPGAQNNHGRGACSTEDSKLPLHSTLASFIPSNNNILVRIVP</sequence>
<dbReference type="Proteomes" id="UP000272025">
    <property type="component" value="Unassembled WGS sequence"/>
</dbReference>
<keyword evidence="4" id="KW-1185">Reference proteome</keyword>
<dbReference type="Pfam" id="PF14420">
    <property type="entry name" value="Clr5"/>
    <property type="match status" value="1"/>
</dbReference>
<name>A0A3N2Q1M2_SODAK</name>
<dbReference type="PANTHER" id="PTHR38788">
    <property type="entry name" value="CLR5 DOMAIN-CONTAINING PROTEIN"/>
    <property type="match status" value="1"/>
</dbReference>
<dbReference type="OrthoDB" id="4115389at2759"/>
<dbReference type="EMBL" id="ML119052">
    <property type="protein sequence ID" value="ROT40650.1"/>
    <property type="molecule type" value="Genomic_DNA"/>
</dbReference>
<organism evidence="3 4">
    <name type="scientific">Sodiomyces alkalinus (strain CBS 110278 / VKM F-3762 / F11)</name>
    <name type="common">Alkaliphilic filamentous fungus</name>
    <dbReference type="NCBI Taxonomy" id="1314773"/>
    <lineage>
        <taxon>Eukaryota</taxon>
        <taxon>Fungi</taxon>
        <taxon>Dikarya</taxon>
        <taxon>Ascomycota</taxon>
        <taxon>Pezizomycotina</taxon>
        <taxon>Sordariomycetes</taxon>
        <taxon>Hypocreomycetidae</taxon>
        <taxon>Glomerellales</taxon>
        <taxon>Plectosphaerellaceae</taxon>
        <taxon>Sodiomyces</taxon>
    </lineage>
</organism>
<dbReference type="STRING" id="1314773.A0A3N2Q1M2"/>
<evidence type="ECO:0000256" key="1">
    <source>
        <dbReference type="SAM" id="MobiDB-lite"/>
    </source>
</evidence>
<dbReference type="InterPro" id="IPR025676">
    <property type="entry name" value="Clr5_dom"/>
</dbReference>
<dbReference type="AlphaFoldDB" id="A0A3N2Q1M2"/>
<feature type="region of interest" description="Disordered" evidence="1">
    <location>
        <begin position="149"/>
        <end position="172"/>
    </location>
</feature>
<feature type="domain" description="Clr5" evidence="2">
    <location>
        <begin position="26"/>
        <end position="76"/>
    </location>
</feature>
<feature type="compositionally biased region" description="Low complexity" evidence="1">
    <location>
        <begin position="110"/>
        <end position="122"/>
    </location>
</feature>
<accession>A0A3N2Q1M2</accession>
<proteinExistence type="predicted"/>
<dbReference type="RefSeq" id="XP_028468456.1">
    <property type="nucleotide sequence ID" value="XM_028606457.1"/>
</dbReference>
<reference evidence="3 4" key="1">
    <citation type="journal article" date="2018" name="Mol. Ecol.">
        <title>The obligate alkalophilic soda-lake fungus Sodiomyces alkalinus has shifted to a protein diet.</title>
        <authorList>
            <person name="Grum-Grzhimaylo A.A."/>
            <person name="Falkoski D.L."/>
            <person name="van den Heuvel J."/>
            <person name="Valero-Jimenez C.A."/>
            <person name="Min B."/>
            <person name="Choi I.G."/>
            <person name="Lipzen A."/>
            <person name="Daum C.G."/>
            <person name="Aanen D.K."/>
            <person name="Tsang A."/>
            <person name="Henrissat B."/>
            <person name="Bilanenko E.N."/>
            <person name="de Vries R.P."/>
            <person name="van Kan J.A.L."/>
            <person name="Grigoriev I.V."/>
            <person name="Debets A.J.M."/>
        </authorList>
    </citation>
    <scope>NUCLEOTIDE SEQUENCE [LARGE SCALE GENOMIC DNA]</scope>
    <source>
        <strain evidence="3 4">F11</strain>
    </source>
</reference>
<evidence type="ECO:0000259" key="2">
    <source>
        <dbReference type="Pfam" id="PF14420"/>
    </source>
</evidence>
<gene>
    <name evidence="3" type="ORF">SODALDRAFT_101698</name>
</gene>
<evidence type="ECO:0000313" key="4">
    <source>
        <dbReference type="Proteomes" id="UP000272025"/>
    </source>
</evidence>
<dbReference type="PANTHER" id="PTHR38788:SF3">
    <property type="entry name" value="CLR5 DOMAIN-CONTAINING PROTEIN"/>
    <property type="match status" value="1"/>
</dbReference>
<protein>
    <recommendedName>
        <fullName evidence="2">Clr5 domain-containing protein</fullName>
    </recommendedName>
</protein>
<evidence type="ECO:0000313" key="3">
    <source>
        <dbReference type="EMBL" id="ROT40650.1"/>
    </source>
</evidence>